<dbReference type="InterPro" id="IPR017972">
    <property type="entry name" value="Cyt_P450_CS"/>
</dbReference>
<dbReference type="EMBL" id="LZKG01000058">
    <property type="protein sequence ID" value="OBI31433.1"/>
    <property type="molecule type" value="Genomic_DNA"/>
</dbReference>
<dbReference type="SUPFAM" id="SSF48264">
    <property type="entry name" value="Cytochrome P450"/>
    <property type="match status" value="1"/>
</dbReference>
<dbReference type="PANTHER" id="PTHR46696:SF6">
    <property type="entry name" value="P450, PUTATIVE (EUROFUNG)-RELATED"/>
    <property type="match status" value="1"/>
</dbReference>
<keyword evidence="4 7" id="KW-0560">Oxidoreductase</keyword>
<proteinExistence type="inferred from homology"/>
<evidence type="ECO:0000256" key="4">
    <source>
        <dbReference type="ARBA" id="ARBA00023002"/>
    </source>
</evidence>
<dbReference type="PROSITE" id="PS00086">
    <property type="entry name" value="CYTOCHROME_P450"/>
    <property type="match status" value="1"/>
</dbReference>
<keyword evidence="6 7" id="KW-0503">Monooxygenase</keyword>
<dbReference type="AlphaFoldDB" id="A0A1A2Y209"/>
<dbReference type="GO" id="GO:0020037">
    <property type="term" value="F:heme binding"/>
    <property type="evidence" value="ECO:0007669"/>
    <property type="project" value="InterPro"/>
</dbReference>
<dbReference type="GO" id="GO:0016705">
    <property type="term" value="F:oxidoreductase activity, acting on paired donors, with incorporation or reduction of molecular oxygen"/>
    <property type="evidence" value="ECO:0007669"/>
    <property type="project" value="InterPro"/>
</dbReference>
<gene>
    <name evidence="8" type="ORF">A5710_17885</name>
</gene>
<evidence type="ECO:0000256" key="7">
    <source>
        <dbReference type="RuleBase" id="RU000461"/>
    </source>
</evidence>
<evidence type="ECO:0000256" key="5">
    <source>
        <dbReference type="ARBA" id="ARBA00023004"/>
    </source>
</evidence>
<reference evidence="9" key="1">
    <citation type="submission" date="2016-06" db="EMBL/GenBank/DDBJ databases">
        <authorList>
            <person name="Sutton G."/>
            <person name="Brinkac L."/>
            <person name="Sanka R."/>
            <person name="Adams M."/>
            <person name="Lau E."/>
            <person name="Sam S."/>
            <person name="Sreng N."/>
            <person name="Him V."/>
            <person name="Kerleguer A."/>
            <person name="Cheng S."/>
        </authorList>
    </citation>
    <scope>NUCLEOTIDE SEQUENCE [LARGE SCALE GENOMIC DNA]</scope>
    <source>
        <strain evidence="9">E1876</strain>
    </source>
</reference>
<comment type="caution">
    <text evidence="8">The sequence shown here is derived from an EMBL/GenBank/DDBJ whole genome shotgun (WGS) entry which is preliminary data.</text>
</comment>
<dbReference type="InterPro" id="IPR002397">
    <property type="entry name" value="Cyt_P450_B"/>
</dbReference>
<dbReference type="GO" id="GO:0004497">
    <property type="term" value="F:monooxygenase activity"/>
    <property type="evidence" value="ECO:0007669"/>
    <property type="project" value="UniProtKB-KW"/>
</dbReference>
<evidence type="ECO:0000256" key="6">
    <source>
        <dbReference type="ARBA" id="ARBA00023033"/>
    </source>
</evidence>
<protein>
    <submittedName>
        <fullName evidence="8">Cytochrome</fullName>
    </submittedName>
</protein>
<keyword evidence="5 7" id="KW-0408">Iron</keyword>
<evidence type="ECO:0000256" key="3">
    <source>
        <dbReference type="ARBA" id="ARBA00022723"/>
    </source>
</evidence>
<dbReference type="GO" id="GO:0005506">
    <property type="term" value="F:iron ion binding"/>
    <property type="evidence" value="ECO:0007669"/>
    <property type="project" value="InterPro"/>
</dbReference>
<name>A0A1A2Y209_MYCSD</name>
<evidence type="ECO:0000256" key="1">
    <source>
        <dbReference type="ARBA" id="ARBA00010617"/>
    </source>
</evidence>
<dbReference type="Pfam" id="PF00067">
    <property type="entry name" value="p450"/>
    <property type="match status" value="1"/>
</dbReference>
<dbReference type="Gene3D" id="1.10.630.10">
    <property type="entry name" value="Cytochrome P450"/>
    <property type="match status" value="1"/>
</dbReference>
<accession>A0A1A2Y209</accession>
<dbReference type="Proteomes" id="UP000093943">
    <property type="component" value="Unassembled WGS sequence"/>
</dbReference>
<dbReference type="PRINTS" id="PR00359">
    <property type="entry name" value="BP450"/>
</dbReference>
<evidence type="ECO:0000256" key="2">
    <source>
        <dbReference type="ARBA" id="ARBA00022617"/>
    </source>
</evidence>
<comment type="similarity">
    <text evidence="1 7">Belongs to the cytochrome P450 family.</text>
</comment>
<dbReference type="PRINTS" id="PR00385">
    <property type="entry name" value="P450"/>
</dbReference>
<keyword evidence="2 7" id="KW-0349">Heme</keyword>
<dbReference type="PANTHER" id="PTHR46696">
    <property type="entry name" value="P450, PUTATIVE (EUROFUNG)-RELATED"/>
    <property type="match status" value="1"/>
</dbReference>
<evidence type="ECO:0000313" key="9">
    <source>
        <dbReference type="Proteomes" id="UP000093943"/>
    </source>
</evidence>
<organism evidence="8 9">
    <name type="scientific">Mycolicibacter sinensis (strain JDM601)</name>
    <name type="common">Mycobacterium sinense</name>
    <dbReference type="NCBI Taxonomy" id="875328"/>
    <lineage>
        <taxon>Bacteria</taxon>
        <taxon>Bacillati</taxon>
        <taxon>Actinomycetota</taxon>
        <taxon>Actinomycetes</taxon>
        <taxon>Mycobacteriales</taxon>
        <taxon>Mycobacteriaceae</taxon>
        <taxon>Mycolicibacter</taxon>
    </lineage>
</organism>
<dbReference type="InterPro" id="IPR036396">
    <property type="entry name" value="Cyt_P450_sf"/>
</dbReference>
<evidence type="ECO:0000313" key="8">
    <source>
        <dbReference type="EMBL" id="OBI31433.1"/>
    </source>
</evidence>
<dbReference type="InterPro" id="IPR001128">
    <property type="entry name" value="Cyt_P450"/>
</dbReference>
<sequence>MTIGTTPTFAAADLPVAESRDAAWELVGRCPLAVVDDGYAVTGRALVEEVLKDPVMFSSKTAFGVLSCPVPLVPLALDPPEQTRYRRILQPLFSPRMITPHEPELRRRAAGLIEPIAERGHCDFIAEVAAVFAADAFFTVVGLPSDMRHQFVEWKDGVLGRAAPSASVTSDAEAARNGLQAAAELFDCLAGLVRQRRVRLGNSDDVLTRLLKLSGPDALTDDDVIGVCFLLVLAGVDTVKDALGFGMQRLAENADKRQELVDDPSLIAAATEELLRLDPPSPFVPRVTTATATLGTTTWPAGTMISSYLAVANRDEADFPDPQTIDFHRSTNRHTSFGLGPHRCLGAHLARLEMQIIYREWHKRIPRYHITPGATPRVRWPSGNVGLDCLPLTLEA</sequence>
<keyword evidence="3 7" id="KW-0479">Metal-binding</keyword>